<comment type="subcellular location">
    <subcellularLocation>
        <location evidence="1">Membrane</location>
        <topology evidence="1">Multi-pass membrane protein</topology>
    </subcellularLocation>
</comment>
<dbReference type="Proteomes" id="UP001152484">
    <property type="component" value="Unassembled WGS sequence"/>
</dbReference>
<accession>A0A9P0YT05</accession>
<keyword evidence="8" id="KW-1185">Reference proteome</keyword>
<comment type="caution">
    <text evidence="7">The sequence shown here is derived from an EMBL/GenBank/DDBJ whole genome shotgun (WGS) entry which is preliminary data.</text>
</comment>
<dbReference type="PANTHER" id="PTHR48140:SF1">
    <property type="entry name" value="FATTY ACID DESATURASE 4, CHLOROPLASTIC-RELATED"/>
    <property type="match status" value="1"/>
</dbReference>
<reference evidence="7" key="1">
    <citation type="submission" date="2022-07" db="EMBL/GenBank/DDBJ databases">
        <authorList>
            <person name="Macas J."/>
            <person name="Novak P."/>
            <person name="Neumann P."/>
        </authorList>
    </citation>
    <scope>NUCLEOTIDE SEQUENCE</scope>
</reference>
<sequence length="341" mass="37860">MRGVETRHRASWTLDVSIYLSTPITNSLHTEIHPLRVLVAALLFFTPMSSSSLPQQNVGSLRRLPQTRRCKSSCRRSTTFSLRACRPTATAPTLSTTTKTLVGEPGSLKSTRSHRAWVACGCTTVLISLAKGVAVAAASHAWLQPLLAGYIGYVLADLGSGVYHWGIDNYGSTHTPVFGNQIEAFQGHHQWPWTITRREFANNLHALARAVTFIVLPIDLLIYNGHPILSVFVGVSSGCIMFSQQFHAWAHGTKSRLPPIVVALQDAGVLVSRSQHADHHRPPYNTNYCIVSGVWNELLNEFKVFEALELILFFKLGVKPRSWCEPGSEWTQQQQQQQQQG</sequence>
<evidence type="ECO:0000313" key="7">
    <source>
        <dbReference type="EMBL" id="CAH9075967.1"/>
    </source>
</evidence>
<dbReference type="Pfam" id="PF10520">
    <property type="entry name" value="Lipid_desat"/>
    <property type="match status" value="1"/>
</dbReference>
<evidence type="ECO:0000256" key="3">
    <source>
        <dbReference type="ARBA" id="ARBA00022692"/>
    </source>
</evidence>
<dbReference type="InterPro" id="IPR019547">
    <property type="entry name" value="Lipid_desat"/>
</dbReference>
<dbReference type="AlphaFoldDB" id="A0A9P0YT05"/>
<proteinExistence type="inferred from homology"/>
<organism evidence="7 8">
    <name type="scientific">Cuscuta europaea</name>
    <name type="common">European dodder</name>
    <dbReference type="NCBI Taxonomy" id="41803"/>
    <lineage>
        <taxon>Eukaryota</taxon>
        <taxon>Viridiplantae</taxon>
        <taxon>Streptophyta</taxon>
        <taxon>Embryophyta</taxon>
        <taxon>Tracheophyta</taxon>
        <taxon>Spermatophyta</taxon>
        <taxon>Magnoliopsida</taxon>
        <taxon>eudicotyledons</taxon>
        <taxon>Gunneridae</taxon>
        <taxon>Pentapetalae</taxon>
        <taxon>asterids</taxon>
        <taxon>lamiids</taxon>
        <taxon>Solanales</taxon>
        <taxon>Convolvulaceae</taxon>
        <taxon>Cuscuteae</taxon>
        <taxon>Cuscuta</taxon>
        <taxon>Cuscuta subgen. Cuscuta</taxon>
    </lineage>
</organism>
<dbReference type="GO" id="GO:0016020">
    <property type="term" value="C:membrane"/>
    <property type="evidence" value="ECO:0007669"/>
    <property type="project" value="UniProtKB-SubCell"/>
</dbReference>
<gene>
    <name evidence="7" type="ORF">CEURO_LOCUS5654</name>
</gene>
<dbReference type="InterPro" id="IPR052864">
    <property type="entry name" value="Chloroplast_FAD_CarF"/>
</dbReference>
<evidence type="ECO:0000256" key="1">
    <source>
        <dbReference type="ARBA" id="ARBA00004141"/>
    </source>
</evidence>
<keyword evidence="5" id="KW-0472">Membrane</keyword>
<evidence type="ECO:0000313" key="8">
    <source>
        <dbReference type="Proteomes" id="UP001152484"/>
    </source>
</evidence>
<comment type="similarity">
    <text evidence="2">Belongs to the fatty acid desaturase CarF family.</text>
</comment>
<keyword evidence="3" id="KW-0812">Transmembrane</keyword>
<evidence type="ECO:0000256" key="5">
    <source>
        <dbReference type="ARBA" id="ARBA00023136"/>
    </source>
</evidence>
<dbReference type="OrthoDB" id="5103at2759"/>
<dbReference type="EMBL" id="CAMAPE010000010">
    <property type="protein sequence ID" value="CAH9075967.1"/>
    <property type="molecule type" value="Genomic_DNA"/>
</dbReference>
<name>A0A9P0YT05_CUSEU</name>
<keyword evidence="4" id="KW-1133">Transmembrane helix</keyword>
<evidence type="ECO:0000259" key="6">
    <source>
        <dbReference type="Pfam" id="PF10520"/>
    </source>
</evidence>
<protein>
    <recommendedName>
        <fullName evidence="6">Lipid desaturase domain-containing protein</fullName>
    </recommendedName>
</protein>
<dbReference type="PANTHER" id="PTHR48140">
    <property type="entry name" value="FATTY ACID DESATURASE 4, CHLOROPLASTIC-RELATED"/>
    <property type="match status" value="1"/>
</dbReference>
<evidence type="ECO:0000256" key="4">
    <source>
        <dbReference type="ARBA" id="ARBA00022989"/>
    </source>
</evidence>
<feature type="domain" description="Lipid desaturase" evidence="6">
    <location>
        <begin position="153"/>
        <end position="323"/>
    </location>
</feature>
<evidence type="ECO:0000256" key="2">
    <source>
        <dbReference type="ARBA" id="ARBA00007620"/>
    </source>
</evidence>